<proteinExistence type="predicted"/>
<reference evidence="1 2" key="1">
    <citation type="journal article" date="2013" name="Curr. Biol.">
        <title>The Genome of the Foraminiferan Reticulomyxa filosa.</title>
        <authorList>
            <person name="Glockner G."/>
            <person name="Hulsmann N."/>
            <person name="Schleicher M."/>
            <person name="Noegel A.A."/>
            <person name="Eichinger L."/>
            <person name="Gallinger C."/>
            <person name="Pawlowski J."/>
            <person name="Sierra R."/>
            <person name="Euteneuer U."/>
            <person name="Pillet L."/>
            <person name="Moustafa A."/>
            <person name="Platzer M."/>
            <person name="Groth M."/>
            <person name="Szafranski K."/>
            <person name="Schliwa M."/>
        </authorList>
    </citation>
    <scope>NUCLEOTIDE SEQUENCE [LARGE SCALE GENOMIC DNA]</scope>
</reference>
<accession>X6LVX2</accession>
<organism evidence="1 2">
    <name type="scientific">Reticulomyxa filosa</name>
    <dbReference type="NCBI Taxonomy" id="46433"/>
    <lineage>
        <taxon>Eukaryota</taxon>
        <taxon>Sar</taxon>
        <taxon>Rhizaria</taxon>
        <taxon>Retaria</taxon>
        <taxon>Foraminifera</taxon>
        <taxon>Monothalamids</taxon>
        <taxon>Reticulomyxidae</taxon>
        <taxon>Reticulomyxa</taxon>
    </lineage>
</organism>
<evidence type="ECO:0000313" key="2">
    <source>
        <dbReference type="Proteomes" id="UP000023152"/>
    </source>
</evidence>
<dbReference type="EMBL" id="ASPP01027501">
    <property type="protein sequence ID" value="ETO06088.1"/>
    <property type="molecule type" value="Genomic_DNA"/>
</dbReference>
<keyword evidence="2" id="KW-1185">Reference proteome</keyword>
<dbReference type="Proteomes" id="UP000023152">
    <property type="component" value="Unassembled WGS sequence"/>
</dbReference>
<comment type="caution">
    <text evidence="1">The sequence shown here is derived from an EMBL/GenBank/DDBJ whole genome shotgun (WGS) entry which is preliminary data.</text>
</comment>
<evidence type="ECO:0000313" key="1">
    <source>
        <dbReference type="EMBL" id="ETO06088.1"/>
    </source>
</evidence>
<protein>
    <submittedName>
        <fullName evidence="1">Uncharacterized protein</fullName>
    </submittedName>
</protein>
<dbReference type="AlphaFoldDB" id="X6LVX2"/>
<name>X6LVX2_RETFI</name>
<sequence length="100" mass="11511">MKIKDGVYVITRDDLAQSGYVSKTSEELSNVYDIDGKYEKQMLNDNQMTEVRLKDLRDFVQEADFFSYIVDNAKPTRYNVLAIACDAVTSDSMLMHYLHA</sequence>
<gene>
    <name evidence="1" type="ORF">RFI_31307</name>
</gene>